<feature type="non-terminal residue" evidence="2">
    <location>
        <position position="137"/>
    </location>
</feature>
<name>A0AAD6ZMC9_9AGAR</name>
<protein>
    <submittedName>
        <fullName evidence="2">Uncharacterized protein</fullName>
    </submittedName>
</protein>
<organism evidence="2 3">
    <name type="scientific">Mycena albidolilacea</name>
    <dbReference type="NCBI Taxonomy" id="1033008"/>
    <lineage>
        <taxon>Eukaryota</taxon>
        <taxon>Fungi</taxon>
        <taxon>Dikarya</taxon>
        <taxon>Basidiomycota</taxon>
        <taxon>Agaricomycotina</taxon>
        <taxon>Agaricomycetes</taxon>
        <taxon>Agaricomycetidae</taxon>
        <taxon>Agaricales</taxon>
        <taxon>Marasmiineae</taxon>
        <taxon>Mycenaceae</taxon>
        <taxon>Mycena</taxon>
    </lineage>
</organism>
<dbReference type="Proteomes" id="UP001218218">
    <property type="component" value="Unassembled WGS sequence"/>
</dbReference>
<accession>A0AAD6ZMC9</accession>
<feature type="chain" id="PRO_5042061101" evidence="1">
    <location>
        <begin position="17"/>
        <end position="137"/>
    </location>
</feature>
<dbReference type="AlphaFoldDB" id="A0AAD6ZMC9"/>
<comment type="caution">
    <text evidence="2">The sequence shown here is derived from an EMBL/GenBank/DDBJ whole genome shotgun (WGS) entry which is preliminary data.</text>
</comment>
<sequence>MKLFTFLLTAASAALATQVTPIVSSYGTKIPSPGSYSQTSGCYGTPLATWSGVPEDAFCQATPGVVSLNITVGTQTSCQMDVFATSNCNGINGNFTGIPVVNGCYTISWFMCSSVVIAIVRHRGQCGHLNPEKKRTY</sequence>
<evidence type="ECO:0000313" key="2">
    <source>
        <dbReference type="EMBL" id="KAJ7328352.1"/>
    </source>
</evidence>
<reference evidence="2" key="1">
    <citation type="submission" date="2023-03" db="EMBL/GenBank/DDBJ databases">
        <title>Massive genome expansion in bonnet fungi (Mycena s.s.) driven by repeated elements and novel gene families across ecological guilds.</title>
        <authorList>
            <consortium name="Lawrence Berkeley National Laboratory"/>
            <person name="Harder C.B."/>
            <person name="Miyauchi S."/>
            <person name="Viragh M."/>
            <person name="Kuo A."/>
            <person name="Thoen E."/>
            <person name="Andreopoulos B."/>
            <person name="Lu D."/>
            <person name="Skrede I."/>
            <person name="Drula E."/>
            <person name="Henrissat B."/>
            <person name="Morin E."/>
            <person name="Kohler A."/>
            <person name="Barry K."/>
            <person name="LaButti K."/>
            <person name="Morin E."/>
            <person name="Salamov A."/>
            <person name="Lipzen A."/>
            <person name="Mereny Z."/>
            <person name="Hegedus B."/>
            <person name="Baldrian P."/>
            <person name="Stursova M."/>
            <person name="Weitz H."/>
            <person name="Taylor A."/>
            <person name="Grigoriev I.V."/>
            <person name="Nagy L.G."/>
            <person name="Martin F."/>
            <person name="Kauserud H."/>
        </authorList>
    </citation>
    <scope>NUCLEOTIDE SEQUENCE</scope>
    <source>
        <strain evidence="2">CBHHK002</strain>
    </source>
</reference>
<gene>
    <name evidence="2" type="ORF">DFH08DRAFT_940610</name>
</gene>
<dbReference type="EMBL" id="JARIHO010000039">
    <property type="protein sequence ID" value="KAJ7328352.1"/>
    <property type="molecule type" value="Genomic_DNA"/>
</dbReference>
<feature type="signal peptide" evidence="1">
    <location>
        <begin position="1"/>
        <end position="16"/>
    </location>
</feature>
<proteinExistence type="predicted"/>
<evidence type="ECO:0000313" key="3">
    <source>
        <dbReference type="Proteomes" id="UP001218218"/>
    </source>
</evidence>
<keyword evidence="1" id="KW-0732">Signal</keyword>
<keyword evidence="3" id="KW-1185">Reference proteome</keyword>
<evidence type="ECO:0000256" key="1">
    <source>
        <dbReference type="SAM" id="SignalP"/>
    </source>
</evidence>